<gene>
    <name evidence="1" type="primary">fba_2</name>
    <name evidence="1" type="ORF">NCTC13465_06367</name>
</gene>
<dbReference type="EC" id="4.1.2.13" evidence="1"/>
<keyword evidence="1" id="KW-0456">Lyase</keyword>
<evidence type="ECO:0000313" key="2">
    <source>
        <dbReference type="Proteomes" id="UP000251721"/>
    </source>
</evidence>
<dbReference type="InterPro" id="IPR000771">
    <property type="entry name" value="FBA_II"/>
</dbReference>
<accession>A0A2X3FV12</accession>
<dbReference type="GO" id="GO:0005975">
    <property type="term" value="P:carbohydrate metabolic process"/>
    <property type="evidence" value="ECO:0007669"/>
    <property type="project" value="InterPro"/>
</dbReference>
<dbReference type="PANTHER" id="PTHR30304:SF0">
    <property type="entry name" value="D-TAGATOSE-1,6-BISPHOSPHATE ALDOLASE SUBUNIT GATY-RELATED"/>
    <property type="match status" value="1"/>
</dbReference>
<sequence length="183" mass="19507">MLVSMKDMLQHALRDGYAVGQFNINNLEWVGAVLSTAQQCRSPVILGVSGGTVKHMLGLKCIHDIVVNAMEYLHIDVPVALHLDHGTSREACEAAIAAGFSSIMFDGSHLPFRENLAITRHLVTLAHSKGISVEAELGTIAGSEDGIVNSEVIYADPQECYTLVTETQVDCLAAALGSTHGPV</sequence>
<name>A0A2X3FV12_KLEPN</name>
<evidence type="ECO:0000313" key="1">
    <source>
        <dbReference type="EMBL" id="SQC60072.1"/>
    </source>
</evidence>
<dbReference type="GO" id="GO:0004332">
    <property type="term" value="F:fructose-bisphosphate aldolase activity"/>
    <property type="evidence" value="ECO:0007669"/>
    <property type="project" value="UniProtKB-EC"/>
</dbReference>
<dbReference type="Gene3D" id="3.20.20.70">
    <property type="entry name" value="Aldolase class I"/>
    <property type="match status" value="1"/>
</dbReference>
<dbReference type="Pfam" id="PF01116">
    <property type="entry name" value="F_bP_aldolase"/>
    <property type="match status" value="1"/>
</dbReference>
<organism evidence="1 2">
    <name type="scientific">Klebsiella pneumoniae</name>
    <dbReference type="NCBI Taxonomy" id="573"/>
    <lineage>
        <taxon>Bacteria</taxon>
        <taxon>Pseudomonadati</taxon>
        <taxon>Pseudomonadota</taxon>
        <taxon>Gammaproteobacteria</taxon>
        <taxon>Enterobacterales</taxon>
        <taxon>Enterobacteriaceae</taxon>
        <taxon>Klebsiella/Raoultella group</taxon>
        <taxon>Klebsiella</taxon>
        <taxon>Klebsiella pneumoniae complex</taxon>
    </lineage>
</organism>
<dbReference type="InterPro" id="IPR013785">
    <property type="entry name" value="Aldolase_TIM"/>
</dbReference>
<dbReference type="EMBL" id="UAWQ01000020">
    <property type="protein sequence ID" value="SQC60072.1"/>
    <property type="molecule type" value="Genomic_DNA"/>
</dbReference>
<proteinExistence type="predicted"/>
<dbReference type="AlphaFoldDB" id="A0A2X3FV12"/>
<protein>
    <submittedName>
        <fullName evidence="1">Fructose-1,6-bisphosphate aldolase</fullName>
        <ecNumber evidence="1">4.1.2.13</ecNumber>
    </submittedName>
</protein>
<dbReference type="InterPro" id="IPR050246">
    <property type="entry name" value="Class_II_FBP_aldolase"/>
</dbReference>
<dbReference type="GO" id="GO:0008270">
    <property type="term" value="F:zinc ion binding"/>
    <property type="evidence" value="ECO:0007669"/>
    <property type="project" value="InterPro"/>
</dbReference>
<reference evidence="1 2" key="1">
    <citation type="submission" date="2018-06" db="EMBL/GenBank/DDBJ databases">
        <authorList>
            <consortium name="Pathogen Informatics"/>
            <person name="Doyle S."/>
        </authorList>
    </citation>
    <scope>NUCLEOTIDE SEQUENCE [LARGE SCALE GENOMIC DNA]</scope>
    <source>
        <strain evidence="1 2">NCTC13465</strain>
    </source>
</reference>
<dbReference type="Proteomes" id="UP000251721">
    <property type="component" value="Unassembled WGS sequence"/>
</dbReference>
<dbReference type="PANTHER" id="PTHR30304">
    <property type="entry name" value="D-TAGATOSE-1,6-BISPHOSPHATE ALDOLASE"/>
    <property type="match status" value="1"/>
</dbReference>
<dbReference type="SUPFAM" id="SSF51569">
    <property type="entry name" value="Aldolase"/>
    <property type="match status" value="1"/>
</dbReference>